<dbReference type="EMBL" id="VSRR010065050">
    <property type="protein sequence ID" value="MPC84289.1"/>
    <property type="molecule type" value="Genomic_DNA"/>
</dbReference>
<protein>
    <submittedName>
        <fullName evidence="1">Uncharacterized protein</fullName>
    </submittedName>
</protein>
<accession>A0A5B7IQB8</accession>
<gene>
    <name evidence="1" type="ORF">E2C01_079026</name>
</gene>
<dbReference type="AlphaFoldDB" id="A0A5B7IQB8"/>
<reference evidence="1 2" key="1">
    <citation type="submission" date="2019-05" db="EMBL/GenBank/DDBJ databases">
        <title>Another draft genome of Portunus trituberculatus and its Hox gene families provides insights of decapod evolution.</title>
        <authorList>
            <person name="Jeong J.-H."/>
            <person name="Song I."/>
            <person name="Kim S."/>
            <person name="Choi T."/>
            <person name="Kim D."/>
            <person name="Ryu S."/>
            <person name="Kim W."/>
        </authorList>
    </citation>
    <scope>NUCLEOTIDE SEQUENCE [LARGE SCALE GENOMIC DNA]</scope>
    <source>
        <tissue evidence="1">Muscle</tissue>
    </source>
</reference>
<comment type="caution">
    <text evidence="1">The sequence shown here is derived from an EMBL/GenBank/DDBJ whole genome shotgun (WGS) entry which is preliminary data.</text>
</comment>
<sequence length="97" mass="10705">MVLIEKEVPDPIRMYTEAGASLETTLLDLHGTQRNIVALIKFLRDFLTVTTPFSLHSTDVFLAISFPPHCPVLVTSGGESKRQISGGYKYTPDHGNC</sequence>
<name>A0A5B7IQB8_PORTR</name>
<evidence type="ECO:0000313" key="2">
    <source>
        <dbReference type="Proteomes" id="UP000324222"/>
    </source>
</evidence>
<organism evidence="1 2">
    <name type="scientific">Portunus trituberculatus</name>
    <name type="common">Swimming crab</name>
    <name type="synonym">Neptunus trituberculatus</name>
    <dbReference type="NCBI Taxonomy" id="210409"/>
    <lineage>
        <taxon>Eukaryota</taxon>
        <taxon>Metazoa</taxon>
        <taxon>Ecdysozoa</taxon>
        <taxon>Arthropoda</taxon>
        <taxon>Crustacea</taxon>
        <taxon>Multicrustacea</taxon>
        <taxon>Malacostraca</taxon>
        <taxon>Eumalacostraca</taxon>
        <taxon>Eucarida</taxon>
        <taxon>Decapoda</taxon>
        <taxon>Pleocyemata</taxon>
        <taxon>Brachyura</taxon>
        <taxon>Eubrachyura</taxon>
        <taxon>Portunoidea</taxon>
        <taxon>Portunidae</taxon>
        <taxon>Portuninae</taxon>
        <taxon>Portunus</taxon>
    </lineage>
</organism>
<dbReference type="Proteomes" id="UP000324222">
    <property type="component" value="Unassembled WGS sequence"/>
</dbReference>
<keyword evidence="2" id="KW-1185">Reference proteome</keyword>
<evidence type="ECO:0000313" key="1">
    <source>
        <dbReference type="EMBL" id="MPC84289.1"/>
    </source>
</evidence>
<proteinExistence type="predicted"/>